<sequence length="507" mass="57051" precursor="true">MALVLLGLGASLTGAFAVSQPGAAALDPGRTATSPALQEDEKDLKKEFDRLYKEAKGDVAKLLELYDWCEAYGQQKYQKRVLNAVLKIDDENARAHELLGHEFYDGKWWDDEKKLAKHRIEKEREEAEAKGYVEYKGRWVDPADIPFLERGFVKDDDGNWIDPEVKKKLDEGWVRQDLEWIAPDQAENIAKGLWKCGEKWLSLADADEYHSLTGREWRIPYEDLLVIRTTLPRATADEIAKDLLRASRDVERFFGRPAYDVEVLIFRTQDQYNTFAGGLGGQGGTDAFGWSSVRGAFFADLNWLPREQSYEPMGAALWDLNDENGASFGRHFSRFAYGISAVETLDSSPDARERIAKSGVNNATLNAFYQEKKLPPVLRFGFASYVDRYFLETTARAGTDAHWARKWSIQNVTNEGGLDPLARVLGMPLEPSLDDERAAADTSKLLNQSGLVVSFILDGGCEPVQTAHAAFKEAFKGGDKSTIDRATRDLLDAVRKNEPAYRRWAES</sequence>
<accession>A0A518D558</accession>
<feature type="chain" id="PRO_5021897566" description="DUF1570 domain-containing protein" evidence="1">
    <location>
        <begin position="18"/>
        <end position="507"/>
    </location>
</feature>
<dbReference type="RefSeq" id="WP_145192172.1">
    <property type="nucleotide sequence ID" value="NZ_CP036290.1"/>
</dbReference>
<dbReference type="EMBL" id="CP036290">
    <property type="protein sequence ID" value="QDU86612.1"/>
    <property type="molecule type" value="Genomic_DNA"/>
</dbReference>
<evidence type="ECO:0000313" key="2">
    <source>
        <dbReference type="EMBL" id="QDU86612.1"/>
    </source>
</evidence>
<organism evidence="2 3">
    <name type="scientific">Rohdeia mirabilis</name>
    <dbReference type="NCBI Taxonomy" id="2528008"/>
    <lineage>
        <taxon>Bacteria</taxon>
        <taxon>Pseudomonadati</taxon>
        <taxon>Planctomycetota</taxon>
        <taxon>Planctomycetia</taxon>
        <taxon>Planctomycetia incertae sedis</taxon>
        <taxon>Rohdeia</taxon>
    </lineage>
</organism>
<dbReference type="OrthoDB" id="212249at2"/>
<evidence type="ECO:0000256" key="1">
    <source>
        <dbReference type="SAM" id="SignalP"/>
    </source>
</evidence>
<evidence type="ECO:0000313" key="3">
    <source>
        <dbReference type="Proteomes" id="UP000319342"/>
    </source>
</evidence>
<keyword evidence="1" id="KW-0732">Signal</keyword>
<keyword evidence="3" id="KW-1185">Reference proteome</keyword>
<proteinExistence type="predicted"/>
<protein>
    <recommendedName>
        <fullName evidence="4">DUF1570 domain-containing protein</fullName>
    </recommendedName>
</protein>
<dbReference type="AlphaFoldDB" id="A0A518D558"/>
<evidence type="ECO:0008006" key="4">
    <source>
        <dbReference type="Google" id="ProtNLM"/>
    </source>
</evidence>
<name>A0A518D558_9BACT</name>
<dbReference type="Proteomes" id="UP000319342">
    <property type="component" value="Chromosome"/>
</dbReference>
<gene>
    <name evidence="2" type="ORF">Pla163_37630</name>
</gene>
<feature type="signal peptide" evidence="1">
    <location>
        <begin position="1"/>
        <end position="17"/>
    </location>
</feature>
<reference evidence="2 3" key="1">
    <citation type="submission" date="2019-02" db="EMBL/GenBank/DDBJ databases">
        <title>Deep-cultivation of Planctomycetes and their phenomic and genomic characterization uncovers novel biology.</title>
        <authorList>
            <person name="Wiegand S."/>
            <person name="Jogler M."/>
            <person name="Boedeker C."/>
            <person name="Pinto D."/>
            <person name="Vollmers J."/>
            <person name="Rivas-Marin E."/>
            <person name="Kohn T."/>
            <person name="Peeters S.H."/>
            <person name="Heuer A."/>
            <person name="Rast P."/>
            <person name="Oberbeckmann S."/>
            <person name="Bunk B."/>
            <person name="Jeske O."/>
            <person name="Meyerdierks A."/>
            <person name="Storesund J.E."/>
            <person name="Kallscheuer N."/>
            <person name="Luecker S."/>
            <person name="Lage O.M."/>
            <person name="Pohl T."/>
            <person name="Merkel B.J."/>
            <person name="Hornburger P."/>
            <person name="Mueller R.-W."/>
            <person name="Bruemmer F."/>
            <person name="Labrenz M."/>
            <person name="Spormann A.M."/>
            <person name="Op den Camp H."/>
            <person name="Overmann J."/>
            <person name="Amann R."/>
            <person name="Jetten M.S.M."/>
            <person name="Mascher T."/>
            <person name="Medema M.H."/>
            <person name="Devos D.P."/>
            <person name="Kaster A.-K."/>
            <person name="Ovreas L."/>
            <person name="Rohde M."/>
            <person name="Galperin M.Y."/>
            <person name="Jogler C."/>
        </authorList>
    </citation>
    <scope>NUCLEOTIDE SEQUENCE [LARGE SCALE GENOMIC DNA]</scope>
    <source>
        <strain evidence="2 3">Pla163</strain>
    </source>
</reference>